<dbReference type="Pfam" id="PF00936">
    <property type="entry name" value="BMC"/>
    <property type="match status" value="1"/>
</dbReference>
<organism evidence="6 7">
    <name type="scientific">Ignatzschineria ureiclastica</name>
    <dbReference type="NCBI Taxonomy" id="472582"/>
    <lineage>
        <taxon>Bacteria</taxon>
        <taxon>Pseudomonadati</taxon>
        <taxon>Pseudomonadota</taxon>
        <taxon>Gammaproteobacteria</taxon>
        <taxon>Cardiobacteriales</taxon>
        <taxon>Ignatzschineriaceae</taxon>
        <taxon>Ignatzschineria</taxon>
    </lineage>
</organism>
<evidence type="ECO:0000313" key="6">
    <source>
        <dbReference type="EMBL" id="PWD80353.1"/>
    </source>
</evidence>
<reference evidence="7" key="1">
    <citation type="submission" date="2018-05" db="EMBL/GenBank/DDBJ databases">
        <title>Ignatzschineria dubaiensis sp. nov., isolated from necrotic foot tissues of dromedaries (Camelus dromedarius) and associated maggots in Dubai, United Arab Emirates.</title>
        <authorList>
            <person name="Tsang C.C."/>
            <person name="Tang J.Y.M."/>
            <person name="Fong J.Y.H."/>
            <person name="Kinne J."/>
            <person name="Lee H.H."/>
            <person name="Joseph M."/>
            <person name="Jose S."/>
            <person name="Schuster R.K."/>
            <person name="Tang Y."/>
            <person name="Sivakumar S."/>
            <person name="Chen J.H.K."/>
            <person name="Teng J.L.L."/>
            <person name="Lau S.K.P."/>
            <person name="Wernery U."/>
            <person name="Woo P.C.Y."/>
        </authorList>
    </citation>
    <scope>NUCLEOTIDE SEQUENCE [LARGE SCALE GENOMIC DNA]</scope>
    <source>
        <strain evidence="7">KCTC 22644</strain>
    </source>
</reference>
<dbReference type="PANTHER" id="PTHR33941:SF6">
    <property type="entry name" value="BACTERIAL MICROCOMPARTMENT SHELL PROTEIN EUTK"/>
    <property type="match status" value="1"/>
</dbReference>
<sequence>MINTLGLLEVYGFVAGVEAMDAMLKSANVRLLSHSVTPSALVTIVIEGDLAACRAALDAGCAATEYIGGKVLCQKVLGRPERDTERMVLSFCGNDSELHQEILQSYGVASKAVEVSVDSAPQLTEVFEEEPPFEADNEPVENETVDRYNSQMDEDENERISQQPELEIEVLDLEESTLEALTEEVIYHDEVEAVERGDVSRESSELPDDEEDLSQEEVAEAMIEAAIAEANLTNEESSIAQEVAETRNKLAITELERMAHASIEHEHKNATDELDLTDELLAEDSVVDDDTADDEIAEVMGELEVEEVVEEAEEAEAHAELSEVIIEEATIWQAERDEQANAVSEHSDGVGQDETEEQNEEQNNESNKEQNKEPNEELNIEENLESLDLDETNLETLDLEELLEDIDIEFDPEMEEIFKLVASFLRDKGEKGSNLLEMSNRLGIDLANLKRVLHRSVRQKLLRKNSNRYFINL</sequence>
<dbReference type="CDD" id="cd07045">
    <property type="entry name" value="BMC_CcmK_like"/>
    <property type="match status" value="1"/>
</dbReference>
<dbReference type="PROSITE" id="PS51930">
    <property type="entry name" value="BMC_2"/>
    <property type="match status" value="1"/>
</dbReference>
<keyword evidence="7" id="KW-1185">Reference proteome</keyword>
<dbReference type="SMART" id="SM00877">
    <property type="entry name" value="BMC"/>
    <property type="match status" value="1"/>
</dbReference>
<gene>
    <name evidence="6" type="ORF">DC083_08505</name>
</gene>
<comment type="subcellular location">
    <subcellularLocation>
        <location evidence="1">Bacterial microcompartment</location>
    </subcellularLocation>
</comment>
<feature type="domain" description="BMC" evidence="5">
    <location>
        <begin position="4"/>
        <end position="89"/>
    </location>
</feature>
<dbReference type="Gene3D" id="3.30.70.1710">
    <property type="match status" value="1"/>
</dbReference>
<evidence type="ECO:0000256" key="3">
    <source>
        <dbReference type="PROSITE-ProRule" id="PRU01278"/>
    </source>
</evidence>
<dbReference type="GO" id="GO:0031469">
    <property type="term" value="C:bacterial microcompartment"/>
    <property type="evidence" value="ECO:0007669"/>
    <property type="project" value="UniProtKB-SubCell"/>
</dbReference>
<feature type="compositionally biased region" description="Basic and acidic residues" evidence="4">
    <location>
        <begin position="192"/>
        <end position="204"/>
    </location>
</feature>
<accession>A0A2U2ACH4</accession>
<dbReference type="AlphaFoldDB" id="A0A2U2ACH4"/>
<protein>
    <recommendedName>
        <fullName evidence="5">BMC domain-containing protein</fullName>
    </recommendedName>
</protein>
<keyword evidence="2" id="KW-1283">Bacterial microcompartment</keyword>
<feature type="region of interest" description="Disordered" evidence="4">
    <location>
        <begin position="192"/>
        <end position="212"/>
    </location>
</feature>
<dbReference type="InterPro" id="IPR050575">
    <property type="entry name" value="BMC_shell"/>
</dbReference>
<dbReference type="PANTHER" id="PTHR33941">
    <property type="entry name" value="PROPANEDIOL UTILIZATION PROTEIN PDUA"/>
    <property type="match status" value="1"/>
</dbReference>
<dbReference type="InterPro" id="IPR000249">
    <property type="entry name" value="BMC_dom"/>
</dbReference>
<dbReference type="SUPFAM" id="SSF143414">
    <property type="entry name" value="CcmK-like"/>
    <property type="match status" value="1"/>
</dbReference>
<comment type="caution">
    <text evidence="6">The sequence shown here is derived from an EMBL/GenBank/DDBJ whole genome shotgun (WGS) entry which is preliminary data.</text>
</comment>
<dbReference type="OrthoDB" id="9812608at2"/>
<evidence type="ECO:0000256" key="2">
    <source>
        <dbReference type="ARBA" id="ARBA00024446"/>
    </source>
</evidence>
<dbReference type="EMBL" id="QEWQ01000006">
    <property type="protein sequence ID" value="PWD80353.1"/>
    <property type="molecule type" value="Genomic_DNA"/>
</dbReference>
<evidence type="ECO:0000256" key="4">
    <source>
        <dbReference type="SAM" id="MobiDB-lite"/>
    </source>
</evidence>
<feature type="region of interest" description="Disordered" evidence="4">
    <location>
        <begin position="338"/>
        <end position="377"/>
    </location>
</feature>
<feature type="compositionally biased region" description="Basic and acidic residues" evidence="4">
    <location>
        <begin position="366"/>
        <end position="375"/>
    </location>
</feature>
<evidence type="ECO:0000313" key="7">
    <source>
        <dbReference type="Proteomes" id="UP000245020"/>
    </source>
</evidence>
<comment type="similarity">
    <text evidence="3">Belongs to the bacterial microcompartments protein family.</text>
</comment>
<dbReference type="Proteomes" id="UP000245020">
    <property type="component" value="Unassembled WGS sequence"/>
</dbReference>
<dbReference type="InterPro" id="IPR037233">
    <property type="entry name" value="CcmK-like_sf"/>
</dbReference>
<dbReference type="InterPro" id="IPR044872">
    <property type="entry name" value="CcmK/CsoS1_BMC"/>
</dbReference>
<evidence type="ECO:0000256" key="1">
    <source>
        <dbReference type="ARBA" id="ARBA00024322"/>
    </source>
</evidence>
<name>A0A2U2ACH4_9GAMM</name>
<evidence type="ECO:0000259" key="5">
    <source>
        <dbReference type="PROSITE" id="PS51930"/>
    </source>
</evidence>
<proteinExistence type="inferred from homology"/>
<feature type="compositionally biased region" description="Acidic residues" evidence="4">
    <location>
        <begin position="351"/>
        <end position="363"/>
    </location>
</feature>